<dbReference type="SUPFAM" id="SSF56281">
    <property type="entry name" value="Metallo-hydrolase/oxidoreductase"/>
    <property type="match status" value="1"/>
</dbReference>
<evidence type="ECO:0000256" key="1">
    <source>
        <dbReference type="ARBA" id="ARBA00022801"/>
    </source>
</evidence>
<feature type="domain" description="Metallo-beta-lactamase" evidence="2">
    <location>
        <begin position="15"/>
        <end position="226"/>
    </location>
</feature>
<keyword evidence="1" id="KW-0378">Hydrolase</keyword>
<proteinExistence type="predicted"/>
<comment type="caution">
    <text evidence="4">The sequence shown here is derived from an EMBL/GenBank/DDBJ whole genome shotgun (WGS) entry which is preliminary data.</text>
</comment>
<dbReference type="PANTHER" id="PTHR11203:SF37">
    <property type="entry name" value="INTEGRATOR COMPLEX SUBUNIT 11"/>
    <property type="match status" value="1"/>
</dbReference>
<protein>
    <recommendedName>
        <fullName evidence="6">MBL fold metallo-hydrolase</fullName>
    </recommendedName>
</protein>
<dbReference type="SMART" id="SM00849">
    <property type="entry name" value="Lactamase_B"/>
    <property type="match status" value="1"/>
</dbReference>
<dbReference type="Gene3D" id="3.60.15.10">
    <property type="entry name" value="Ribonuclease Z/Hydroxyacylglutathione hydrolase-like"/>
    <property type="match status" value="1"/>
</dbReference>
<dbReference type="InterPro" id="IPR022712">
    <property type="entry name" value="Beta_Casp"/>
</dbReference>
<evidence type="ECO:0008006" key="6">
    <source>
        <dbReference type="Google" id="ProtNLM"/>
    </source>
</evidence>
<dbReference type="GO" id="GO:0016787">
    <property type="term" value="F:hydrolase activity"/>
    <property type="evidence" value="ECO:0007669"/>
    <property type="project" value="UniProtKB-KW"/>
</dbReference>
<dbReference type="GO" id="GO:0004521">
    <property type="term" value="F:RNA endonuclease activity"/>
    <property type="evidence" value="ECO:0007669"/>
    <property type="project" value="TreeGrafter"/>
</dbReference>
<name>A0A1G2BZU7_9BACT</name>
<evidence type="ECO:0000313" key="5">
    <source>
        <dbReference type="Proteomes" id="UP000177626"/>
    </source>
</evidence>
<dbReference type="Proteomes" id="UP000177626">
    <property type="component" value="Unassembled WGS sequence"/>
</dbReference>
<dbReference type="InterPro" id="IPR036866">
    <property type="entry name" value="RibonucZ/Hydroxyglut_hydro"/>
</dbReference>
<dbReference type="CDD" id="cd16295">
    <property type="entry name" value="TTHA0252-CPSF-like_MBL-fold"/>
    <property type="match status" value="1"/>
</dbReference>
<dbReference type="PANTHER" id="PTHR11203">
    <property type="entry name" value="CLEAVAGE AND POLYADENYLATION SPECIFICITY FACTOR FAMILY MEMBER"/>
    <property type="match status" value="1"/>
</dbReference>
<reference evidence="4 5" key="1">
    <citation type="journal article" date="2016" name="Nat. Commun.">
        <title>Thousands of microbial genomes shed light on interconnected biogeochemical processes in an aquifer system.</title>
        <authorList>
            <person name="Anantharaman K."/>
            <person name="Brown C.T."/>
            <person name="Hug L.A."/>
            <person name="Sharon I."/>
            <person name="Castelle C.J."/>
            <person name="Probst A.J."/>
            <person name="Thomas B.C."/>
            <person name="Singh A."/>
            <person name="Wilkins M.J."/>
            <person name="Karaoz U."/>
            <person name="Brodie E.L."/>
            <person name="Williams K.H."/>
            <person name="Hubbard S.S."/>
            <person name="Banfield J.F."/>
        </authorList>
    </citation>
    <scope>NUCLEOTIDE SEQUENCE [LARGE SCALE GENOMIC DNA]</scope>
</reference>
<dbReference type="Pfam" id="PF10996">
    <property type="entry name" value="Beta-Casp"/>
    <property type="match status" value="1"/>
</dbReference>
<dbReference type="InterPro" id="IPR001279">
    <property type="entry name" value="Metallo-B-lactamas"/>
</dbReference>
<gene>
    <name evidence="4" type="ORF">A2406_00665</name>
</gene>
<evidence type="ECO:0000259" key="3">
    <source>
        <dbReference type="SMART" id="SM01027"/>
    </source>
</evidence>
<dbReference type="AlphaFoldDB" id="A0A1G2BZU7"/>
<dbReference type="InterPro" id="IPR011108">
    <property type="entry name" value="RMMBL"/>
</dbReference>
<dbReference type="Pfam" id="PF07521">
    <property type="entry name" value="RMMBL"/>
    <property type="match status" value="1"/>
</dbReference>
<evidence type="ECO:0000313" key="4">
    <source>
        <dbReference type="EMBL" id="OGY93850.1"/>
    </source>
</evidence>
<dbReference type="SMART" id="SM01027">
    <property type="entry name" value="Beta-Casp"/>
    <property type="match status" value="1"/>
</dbReference>
<sequence>MEIKLTSYGATEEVTGSCHLLNIDGHRILIDCGLWQGDWENYVKNWDKFLFDPKSLDAVILTHAHLDHCGRLPKLYAEGYNGPIFATPATIDLAKIVLEDSYFIMEEKSFRKKIPRFYRQNDLLKTNKSFTPISYYQSRQLTPDISFTLYNAGHILGSAIIKIQAGSKTIVFSGDLGGQNMPLVKDVDFIDKADYVVCESTYGDRSHQAIKTRDQELIKALLRTTLNKSTLLITIFAIERTQDILRVLNDYYESHIDFKVPVFLDSPMAAQATKIYKKHLLDLNETAQADLERDRDIFDFPHLKITNNIRQSKEINKTPNPKIIMAGSGMMEGGRIIHHLAQYVSDKKNQILFMGFQVPGTLGYQILSGDFDFDYYGQKIPIHATTQQIDGFSAHADQGSLLGWLKHFENPKKICLSHGDKPSLQKFAIMIGEDLKREVEILKYNQPVILK</sequence>
<feature type="domain" description="Beta-Casp" evidence="3">
    <location>
        <begin position="241"/>
        <end position="366"/>
    </location>
</feature>
<dbReference type="EMBL" id="MHKQ01000016">
    <property type="protein sequence ID" value="OGY93850.1"/>
    <property type="molecule type" value="Genomic_DNA"/>
</dbReference>
<evidence type="ECO:0000259" key="2">
    <source>
        <dbReference type="SMART" id="SM00849"/>
    </source>
</evidence>
<dbReference type="Pfam" id="PF16661">
    <property type="entry name" value="Lactamase_B_6"/>
    <property type="match status" value="1"/>
</dbReference>
<dbReference type="InterPro" id="IPR050698">
    <property type="entry name" value="MBL"/>
</dbReference>
<organism evidence="4 5">
    <name type="scientific">Candidatus Komeilibacteria bacterium RIFOXYC1_FULL_37_11</name>
    <dbReference type="NCBI Taxonomy" id="1798555"/>
    <lineage>
        <taxon>Bacteria</taxon>
        <taxon>Candidatus Komeiliibacteriota</taxon>
    </lineage>
</organism>
<dbReference type="Gene3D" id="3.40.50.10890">
    <property type="match status" value="1"/>
</dbReference>
<accession>A0A1G2BZU7</accession>